<accession>A0A0W4ZRX2</accession>
<feature type="region of interest" description="Disordered" evidence="1">
    <location>
        <begin position="933"/>
        <end position="959"/>
    </location>
</feature>
<evidence type="ECO:0000313" key="3">
    <source>
        <dbReference type="EMBL" id="KTW31106.1"/>
    </source>
</evidence>
<feature type="compositionally biased region" description="Pro residues" evidence="1">
    <location>
        <begin position="879"/>
        <end position="899"/>
    </location>
</feature>
<dbReference type="InterPro" id="IPR003330">
    <property type="entry name" value="MSG"/>
</dbReference>
<feature type="chain" id="PRO_5006933893" description="Major surface glycoprotein 2 C-terminal domain-containing protein" evidence="2">
    <location>
        <begin position="22"/>
        <end position="994"/>
    </location>
</feature>
<reference evidence="4" key="1">
    <citation type="journal article" date="2016" name="Nat. Commun.">
        <title>Genome analysis of three Pneumocystis species reveals adaptation mechanisms to life exclusively in mammalian hosts.</title>
        <authorList>
            <person name="Ma L."/>
            <person name="Chen Z."/>
            <person name="Huang D.W."/>
            <person name="Kutty G."/>
            <person name="Ishihara M."/>
            <person name="Wang H."/>
            <person name="Abouelleil A."/>
            <person name="Bishop L."/>
            <person name="Davey E."/>
            <person name="Deng R."/>
            <person name="Deng X."/>
            <person name="Fan L."/>
            <person name="Fantoni G."/>
            <person name="Fitzgerald M."/>
            <person name="Gogineni E."/>
            <person name="Goldberg J.M."/>
            <person name="Handley G."/>
            <person name="Hu X."/>
            <person name="Huber C."/>
            <person name="Jiao X."/>
            <person name="Jones K."/>
            <person name="Levin J.Z."/>
            <person name="Liu Y."/>
            <person name="Macdonald P."/>
            <person name="Melnikov A."/>
            <person name="Raley C."/>
            <person name="Sassi M."/>
            <person name="Sherman B.T."/>
            <person name="Song X."/>
            <person name="Sykes S."/>
            <person name="Tran B."/>
            <person name="Walsh L."/>
            <person name="Xia Y."/>
            <person name="Yang J."/>
            <person name="Young S."/>
            <person name="Zeng Q."/>
            <person name="Zheng X."/>
            <person name="Stephens R."/>
            <person name="Nusbaum C."/>
            <person name="Birren B.W."/>
            <person name="Azadi P."/>
            <person name="Lempicki R.A."/>
            <person name="Cuomo C.A."/>
            <person name="Kovacs J.A."/>
        </authorList>
    </citation>
    <scope>NUCLEOTIDE SEQUENCE [LARGE SCALE GENOMIC DNA]</scope>
    <source>
        <strain evidence="4">RU7</strain>
    </source>
</reference>
<evidence type="ECO:0000313" key="4">
    <source>
        <dbReference type="Proteomes" id="UP000053447"/>
    </source>
</evidence>
<dbReference type="Proteomes" id="UP000053447">
    <property type="component" value="Unassembled WGS sequence"/>
</dbReference>
<organism evidence="3 4">
    <name type="scientific">Pneumocystis jirovecii (strain RU7)</name>
    <name type="common">Human pneumocystis pneumonia agent</name>
    <dbReference type="NCBI Taxonomy" id="1408657"/>
    <lineage>
        <taxon>Eukaryota</taxon>
        <taxon>Fungi</taxon>
        <taxon>Dikarya</taxon>
        <taxon>Ascomycota</taxon>
        <taxon>Taphrinomycotina</taxon>
        <taxon>Pneumocystomycetes</taxon>
        <taxon>Pneumocystaceae</taxon>
        <taxon>Pneumocystis</taxon>
    </lineage>
</organism>
<evidence type="ECO:0000256" key="2">
    <source>
        <dbReference type="SAM" id="SignalP"/>
    </source>
</evidence>
<comment type="caution">
    <text evidence="3">The sequence shown here is derived from an EMBL/GenBank/DDBJ whole genome shotgun (WGS) entry which is preliminary data.</text>
</comment>
<feature type="signal peptide" evidence="2">
    <location>
        <begin position="1"/>
        <end position="21"/>
    </location>
</feature>
<dbReference type="VEuPathDB" id="FungiDB:T551_01658"/>
<evidence type="ECO:0008006" key="5">
    <source>
        <dbReference type="Google" id="ProtNLM"/>
    </source>
</evidence>
<sequence length="994" mass="114858">MQLFLGTCIFLVFISIKRVFSEDDDLVNDYSPLYEDDPLLSSILRSDEYHVQLYEQLKWIEHENLRQNYIDDYYYLAIILDNYYYLAIILDNYNDLVTILDNNDLYRYCEAKLKETCISIEDVNKRFQKICKNPEASCKGAYSKIVNKAKEIAISFSDKETNERDQCNKLQVKCFFLELHGSWHIGAKCATLKEYCYNKVRMGVAEIIVYDFLRGTSNNLDTCIRKLQNECQLVNQRSPELFDLCVNVDTVCSKFILKSKEECQNSQALFSLNQISEKECKTLLAKCYSILSDCPALRPKCRSLKIDCAEKGFFYDISENYNFALLENPFTHMNRNGAEYAYGKLYNSGIYVAKIQNLSDLLIADFLINNTKAVDRDCKKVLDEKCSSINYLNYIKPMCNASSNSEYKICKSIYYKTRDYCYSLLEKFKESNQFLKYSDRPLSKTECEEYLSICYFIDKYFNYWNSGFWKKYDTCKYVRIVCYQEDLDAATNMILIKKLSGRFKLKRNFQGIMALHRTMSDCKNALLEECGNFMYHSYHILYKCLHPEETCKNLTNLLDKNCERLEKNLKAAIPNPEYTTCRQLKEECNELGPYSEYTLILCKIFKKMCENVDKLMEFKLSALKEKNSVLKNNVTCLNYLNNYCSENISSHICTNKNESCTQMLDQIPMHCEQLSFYLSYYKSSNGQINHINYGRCSQFLNYCEMLKETCPNLTSICSQVEQSCNKVSTRKKNVIALIKVVGEEISNHSKCKKKLHEVCNNTILEKTMNELCTDINDTCKILKLHLEEICDQLTLKIFKFLFTNSKSKIECQKLTPLCSSIASSCNETNVKILPLCHNFTSVCSKLLEQPKPSELPELPEPLEPLEPLEPSEPSKPEIPLEPAPKPSKPPAPSEPPGSPESPELSEPKPTLTNLTVILTSTQLLTIYLPTTSTMHSSATHSSTTRSTTRSLRPKLTTSSDDRRTVGFGISQRKLKRIELIWMVAETILGMWIIV</sequence>
<dbReference type="EMBL" id="LFWA01000006">
    <property type="protein sequence ID" value="KTW31106.1"/>
    <property type="molecule type" value="Genomic_DNA"/>
</dbReference>
<name>A0A0W4ZRX2_PNEJ7</name>
<dbReference type="AlphaFoldDB" id="A0A0W4ZRX2"/>
<protein>
    <recommendedName>
        <fullName evidence="5">Major surface glycoprotein 2 C-terminal domain-containing protein</fullName>
    </recommendedName>
</protein>
<feature type="region of interest" description="Disordered" evidence="1">
    <location>
        <begin position="853"/>
        <end position="908"/>
    </location>
</feature>
<dbReference type="OrthoDB" id="5451799at2759"/>
<dbReference type="STRING" id="1408657.A0A0W4ZRX2"/>
<dbReference type="GeneID" id="28940176"/>
<proteinExistence type="predicted"/>
<evidence type="ECO:0000256" key="1">
    <source>
        <dbReference type="SAM" id="MobiDB-lite"/>
    </source>
</evidence>
<feature type="compositionally biased region" description="Low complexity" evidence="1">
    <location>
        <begin position="933"/>
        <end position="958"/>
    </location>
</feature>
<keyword evidence="2" id="KW-0732">Signal</keyword>
<dbReference type="RefSeq" id="XP_018230096.1">
    <property type="nucleotide sequence ID" value="XM_018373921.1"/>
</dbReference>
<keyword evidence="4" id="KW-1185">Reference proteome</keyword>
<dbReference type="Pfam" id="PF02349">
    <property type="entry name" value="MSG"/>
    <property type="match status" value="4"/>
</dbReference>
<gene>
    <name evidence="3" type="ORF">T551_01658</name>
</gene>